<dbReference type="Pfam" id="PF01546">
    <property type="entry name" value="Peptidase_M20"/>
    <property type="match status" value="1"/>
</dbReference>
<dbReference type="Proteomes" id="UP000177208">
    <property type="component" value="Unassembled WGS sequence"/>
</dbReference>
<dbReference type="InterPro" id="IPR036264">
    <property type="entry name" value="Bact_exopeptidase_dim_dom"/>
</dbReference>
<keyword evidence="1" id="KW-0479">Metal-binding</keyword>
<dbReference type="InterPro" id="IPR050072">
    <property type="entry name" value="Peptidase_M20A"/>
</dbReference>
<keyword evidence="2" id="KW-0378">Hydrolase</keyword>
<dbReference type="SUPFAM" id="SSF55031">
    <property type="entry name" value="Bacterial exopeptidase dimerisation domain"/>
    <property type="match status" value="1"/>
</dbReference>
<dbReference type="GO" id="GO:0046872">
    <property type="term" value="F:metal ion binding"/>
    <property type="evidence" value="ECO:0007669"/>
    <property type="project" value="UniProtKB-KW"/>
</dbReference>
<dbReference type="AlphaFoldDB" id="A0A1F7GCU0"/>
<dbReference type="InterPro" id="IPR011650">
    <property type="entry name" value="Peptidase_M20_dimer"/>
</dbReference>
<protein>
    <recommendedName>
        <fullName evidence="3">Peptidase M20 dimerisation domain-containing protein</fullName>
    </recommendedName>
</protein>
<dbReference type="Gene3D" id="3.40.630.10">
    <property type="entry name" value="Zn peptidases"/>
    <property type="match status" value="1"/>
</dbReference>
<dbReference type="EMBL" id="MFZG01000023">
    <property type="protein sequence ID" value="OGK16382.1"/>
    <property type="molecule type" value="Genomic_DNA"/>
</dbReference>
<organism evidence="4 5">
    <name type="scientific">Candidatus Roizmanbacteria bacterium RIFCSPHIGHO2_01_FULL_39_12c</name>
    <dbReference type="NCBI Taxonomy" id="1802031"/>
    <lineage>
        <taxon>Bacteria</taxon>
        <taxon>Candidatus Roizmaniibacteriota</taxon>
    </lineage>
</organism>
<evidence type="ECO:0000313" key="5">
    <source>
        <dbReference type="Proteomes" id="UP000177208"/>
    </source>
</evidence>
<dbReference type="Pfam" id="PF07687">
    <property type="entry name" value="M20_dimer"/>
    <property type="match status" value="1"/>
</dbReference>
<dbReference type="SUPFAM" id="SSF53187">
    <property type="entry name" value="Zn-dependent exopeptidases"/>
    <property type="match status" value="1"/>
</dbReference>
<dbReference type="PANTHER" id="PTHR43808:SF31">
    <property type="entry name" value="N-ACETYL-L-CITRULLINE DEACETYLASE"/>
    <property type="match status" value="1"/>
</dbReference>
<evidence type="ECO:0000256" key="1">
    <source>
        <dbReference type="ARBA" id="ARBA00022723"/>
    </source>
</evidence>
<dbReference type="InterPro" id="IPR002933">
    <property type="entry name" value="Peptidase_M20"/>
</dbReference>
<proteinExistence type="predicted"/>
<reference evidence="4 5" key="1">
    <citation type="journal article" date="2016" name="Nat. Commun.">
        <title>Thousands of microbial genomes shed light on interconnected biogeochemical processes in an aquifer system.</title>
        <authorList>
            <person name="Anantharaman K."/>
            <person name="Brown C.T."/>
            <person name="Hug L.A."/>
            <person name="Sharon I."/>
            <person name="Castelle C.J."/>
            <person name="Probst A.J."/>
            <person name="Thomas B.C."/>
            <person name="Singh A."/>
            <person name="Wilkins M.J."/>
            <person name="Karaoz U."/>
            <person name="Brodie E.L."/>
            <person name="Williams K.H."/>
            <person name="Hubbard S.S."/>
            <person name="Banfield J.F."/>
        </authorList>
    </citation>
    <scope>NUCLEOTIDE SEQUENCE [LARGE SCALE GENOMIC DNA]</scope>
</reference>
<dbReference type="GO" id="GO:0008777">
    <property type="term" value="F:acetylornithine deacetylase activity"/>
    <property type="evidence" value="ECO:0007669"/>
    <property type="project" value="TreeGrafter"/>
</dbReference>
<feature type="domain" description="Peptidase M20 dimerisation" evidence="3">
    <location>
        <begin position="164"/>
        <end position="264"/>
    </location>
</feature>
<gene>
    <name evidence="4" type="ORF">A2774_02920</name>
</gene>
<evidence type="ECO:0000259" key="3">
    <source>
        <dbReference type="Pfam" id="PF07687"/>
    </source>
</evidence>
<comment type="caution">
    <text evidence="4">The sequence shown here is derived from an EMBL/GenBank/DDBJ whole genome shotgun (WGS) entry which is preliminary data.</text>
</comment>
<accession>A0A1F7GCU0</accession>
<sequence length="357" mass="40279">MINDVLPLLKQLIVIESTKDKPQQINEILKLAKYQLSGFTASEFTNYNSRSLLYQSEKTKSKQFRVILNAHLDVIPGKPYQFKPFEKDGKLHGRGAYDMKAAAAVEILIFKELANKVNYPLGLQLVTDEEVGGLNGTKYQIDKGVKTDFVISGEPTDFKIGNKAKGIIWLKIKTKGKTGHAAYPWQAKNAVWKMIDLLYEIKKVYPEFESEVWKTTVNLAKTETTNLTFNKVPDECSACLDIRYIPEDKDRVISKLREIIKNKAELELLLNEPSVYTNGNSKFIVILRKSIHKVAGTQPQFIAKHGGSDVRHFNQAGCAGVTFGPIGYGQHTDNEWVDTQGLSDYYKILKAFLLSLN</sequence>
<dbReference type="PANTHER" id="PTHR43808">
    <property type="entry name" value="ACETYLORNITHINE DEACETYLASE"/>
    <property type="match status" value="1"/>
</dbReference>
<dbReference type="GO" id="GO:0006526">
    <property type="term" value="P:L-arginine biosynthetic process"/>
    <property type="evidence" value="ECO:0007669"/>
    <property type="project" value="TreeGrafter"/>
</dbReference>
<evidence type="ECO:0000256" key="2">
    <source>
        <dbReference type="ARBA" id="ARBA00022801"/>
    </source>
</evidence>
<name>A0A1F7GCU0_9BACT</name>
<dbReference type="Gene3D" id="3.30.70.360">
    <property type="match status" value="1"/>
</dbReference>
<evidence type="ECO:0000313" key="4">
    <source>
        <dbReference type="EMBL" id="OGK16382.1"/>
    </source>
</evidence>